<keyword evidence="1" id="KW-0479">Metal-binding</keyword>
<feature type="transmembrane region" description="Helical" evidence="2">
    <location>
        <begin position="142"/>
        <end position="169"/>
    </location>
</feature>
<comment type="caution">
    <text evidence="4">The sequence shown here is derived from an EMBL/GenBank/DDBJ whole genome shotgun (WGS) entry which is preliminary data.</text>
</comment>
<dbReference type="OrthoDB" id="9804091at2"/>
<keyword evidence="1" id="KW-0378">Hydrolase</keyword>
<evidence type="ECO:0000256" key="1">
    <source>
        <dbReference type="PIRNR" id="PIRNR006162"/>
    </source>
</evidence>
<evidence type="ECO:0000256" key="2">
    <source>
        <dbReference type="SAM" id="Phobius"/>
    </source>
</evidence>
<dbReference type="GO" id="GO:0046872">
    <property type="term" value="F:metal ion binding"/>
    <property type="evidence" value="ECO:0007669"/>
    <property type="project" value="UniProtKB-KW"/>
</dbReference>
<dbReference type="GO" id="GO:0009395">
    <property type="term" value="P:phospholipid catabolic process"/>
    <property type="evidence" value="ECO:0007669"/>
    <property type="project" value="UniProtKB-KW"/>
</dbReference>
<organism evidence="4 5">
    <name type="scientific">Candidatus Palibaumannia cicadellinicola</name>
    <dbReference type="NCBI Taxonomy" id="186490"/>
    <lineage>
        <taxon>Bacteria</taxon>
        <taxon>Pseudomonadati</taxon>
        <taxon>Pseudomonadota</taxon>
        <taxon>Gammaproteobacteria</taxon>
        <taxon>Candidatus Palibaumannia</taxon>
    </lineage>
</organism>
<dbReference type="GO" id="GO:0005886">
    <property type="term" value="C:plasma membrane"/>
    <property type="evidence" value="ECO:0007669"/>
    <property type="project" value="UniProtKB-SubCell"/>
</dbReference>
<comment type="pathway">
    <text evidence="1">Phospholipid metabolism; phosphatidylglycerol biosynthesis; phosphatidylglycerol from CDP-diacylglycerol: step 2/2.</text>
</comment>
<evidence type="ECO:0000259" key="3">
    <source>
        <dbReference type="Pfam" id="PF04608"/>
    </source>
</evidence>
<comment type="catalytic activity">
    <reaction evidence="1">
        <text>a 1,2-diacyl-sn-glycero-3-phospho-(1'-sn-glycero-3'-phosphate) + H2O = a 1,2-diacyl-sn-glycero-3-phospho-(1'-sn-glycerol) + phosphate</text>
        <dbReference type="Rhea" id="RHEA:33751"/>
        <dbReference type="ChEBI" id="CHEBI:15377"/>
        <dbReference type="ChEBI" id="CHEBI:43474"/>
        <dbReference type="ChEBI" id="CHEBI:60110"/>
        <dbReference type="ChEBI" id="CHEBI:64716"/>
        <dbReference type="EC" id="3.1.3.27"/>
    </reaction>
</comment>
<feature type="transmembrane region" description="Helical" evidence="2">
    <location>
        <begin position="56"/>
        <end position="77"/>
    </location>
</feature>
<dbReference type="UniPathway" id="UPA00084">
    <property type="reaction ID" value="UER00504"/>
</dbReference>
<dbReference type="PANTHER" id="PTHR36305:SF1">
    <property type="entry name" value="PHOSPHATIDYLGLYCEROPHOSPHATASE A"/>
    <property type="match status" value="1"/>
</dbReference>
<dbReference type="InterPro" id="IPR007686">
    <property type="entry name" value="YutG/PgpA"/>
</dbReference>
<keyword evidence="1" id="KW-1003">Cell membrane</keyword>
<sequence length="170" mass="19485">MILNSQSAKKRVELSNPLHLLATGFGSGMFYWMPGTAGSLVAILLWFLLRTLLPWPLDLLVVIFCIFLGIYVCHHTAYDMKVHDHSCIVWDEFVGMWLTLIALPMNNWRWIITSFLLFRFLDIWKPWPISWFDRKVQGGIGIIIDDVVAGILAGAILIILHTLGSFFFFS</sequence>
<evidence type="ECO:0000313" key="5">
    <source>
        <dbReference type="Proteomes" id="UP000234253"/>
    </source>
</evidence>
<feature type="transmembrane region" description="Helical" evidence="2">
    <location>
        <begin position="29"/>
        <end position="49"/>
    </location>
</feature>
<reference evidence="4 5" key="1">
    <citation type="submission" date="2017-06" db="EMBL/GenBank/DDBJ databases">
        <title>Metabolic interaction between xylem feeders and their symbionts.</title>
        <authorList>
            <person name="Chouaia B."/>
        </authorList>
    </citation>
    <scope>NUCLEOTIDE SEQUENCE [LARGE SCALE GENOMIC DNA]</scope>
    <source>
        <strain evidence="4 5">Gra</strain>
    </source>
</reference>
<dbReference type="InterPro" id="IPR036681">
    <property type="entry name" value="PgpA-like_sf"/>
</dbReference>
<feature type="transmembrane region" description="Helical" evidence="2">
    <location>
        <begin position="97"/>
        <end position="121"/>
    </location>
</feature>
<comment type="subcellular location">
    <subcellularLocation>
        <location evidence="1">Cell inner membrane</location>
        <topology evidence="1">Multi-pass membrane protein</topology>
    </subcellularLocation>
</comment>
<keyword evidence="1" id="KW-0460">Magnesium</keyword>
<dbReference type="EMBL" id="NJPO01000009">
    <property type="protein sequence ID" value="PLK59355.1"/>
    <property type="molecule type" value="Genomic_DNA"/>
</dbReference>
<name>A0A2N4XXL5_9GAMM</name>
<dbReference type="SUPFAM" id="SSF101307">
    <property type="entry name" value="YutG-like"/>
    <property type="match status" value="1"/>
</dbReference>
<dbReference type="EC" id="3.1.3.27" evidence="1"/>
<gene>
    <name evidence="4" type="ORF">CEX73_00235</name>
</gene>
<protein>
    <recommendedName>
        <fullName evidence="1">Phosphatidylglycerophosphatase A</fullName>
        <ecNumber evidence="1">3.1.3.27</ecNumber>
    </recommendedName>
    <alternativeName>
        <fullName evidence="1">Phosphatidylglycerolphosphate phosphatase A</fullName>
    </alternativeName>
</protein>
<comment type="function">
    <text evidence="1">Lipid phosphatase which dephosphorylates phosphatidylglycerophosphate (PGP) to phosphatidylglycerol (PG).</text>
</comment>
<dbReference type="Proteomes" id="UP000234253">
    <property type="component" value="Unassembled WGS sequence"/>
</dbReference>
<keyword evidence="1" id="KW-0595">Phospholipid degradation</keyword>
<accession>A0A2N4XXL5</accession>
<dbReference type="Pfam" id="PF04608">
    <property type="entry name" value="PgpA"/>
    <property type="match status" value="1"/>
</dbReference>
<dbReference type="GO" id="GO:0008962">
    <property type="term" value="F:phosphatidylglycerophosphatase activity"/>
    <property type="evidence" value="ECO:0007669"/>
    <property type="project" value="UniProtKB-EC"/>
</dbReference>
<dbReference type="CDD" id="cd06971">
    <property type="entry name" value="PgpA"/>
    <property type="match status" value="1"/>
</dbReference>
<feature type="domain" description="YutG/PgpA" evidence="3">
    <location>
        <begin position="21"/>
        <end position="161"/>
    </location>
</feature>
<dbReference type="PANTHER" id="PTHR36305">
    <property type="entry name" value="PHOSPHATIDYLGLYCEROPHOSPHATASE A"/>
    <property type="match status" value="1"/>
</dbReference>
<keyword evidence="1" id="KW-0443">Lipid metabolism</keyword>
<dbReference type="RefSeq" id="WP_101626654.1">
    <property type="nucleotide sequence ID" value="NZ_NJPO01000009.1"/>
</dbReference>
<keyword evidence="1 2" id="KW-0472">Membrane</keyword>
<keyword evidence="2" id="KW-1133">Transmembrane helix</keyword>
<comment type="cofactor">
    <cofactor evidence="1">
        <name>Mg(2+)</name>
        <dbReference type="ChEBI" id="CHEBI:18420"/>
    </cofactor>
</comment>
<dbReference type="PIRSF" id="PIRSF006162">
    <property type="entry name" value="PgpA"/>
    <property type="match status" value="1"/>
</dbReference>
<keyword evidence="1" id="KW-0997">Cell inner membrane</keyword>
<dbReference type="GO" id="GO:0006655">
    <property type="term" value="P:phosphatidylglycerol biosynthetic process"/>
    <property type="evidence" value="ECO:0007669"/>
    <property type="project" value="UniProtKB-UniPathway"/>
</dbReference>
<evidence type="ECO:0000313" key="4">
    <source>
        <dbReference type="EMBL" id="PLK59355.1"/>
    </source>
</evidence>
<keyword evidence="1" id="KW-1208">Phospholipid metabolism</keyword>
<keyword evidence="1 2" id="KW-0812">Transmembrane</keyword>
<keyword evidence="1" id="KW-0442">Lipid degradation</keyword>
<dbReference type="AlphaFoldDB" id="A0A2N4XXL5"/>
<dbReference type="NCBIfam" id="NF008288">
    <property type="entry name" value="PRK11068.1"/>
    <property type="match status" value="1"/>
</dbReference>
<dbReference type="InterPro" id="IPR026037">
    <property type="entry name" value="PgpA"/>
</dbReference>
<proteinExistence type="predicted"/>